<dbReference type="GO" id="GO:0003677">
    <property type="term" value="F:DNA binding"/>
    <property type="evidence" value="ECO:0007669"/>
    <property type="project" value="InterPro"/>
</dbReference>
<evidence type="ECO:0000259" key="8">
    <source>
        <dbReference type="PROSITE" id="PS51294"/>
    </source>
</evidence>
<evidence type="ECO:0000313" key="9">
    <source>
        <dbReference type="Proteomes" id="UP000504603"/>
    </source>
</evidence>
<comment type="similarity">
    <text evidence="2">Belongs to the MYB-CC family.</text>
</comment>
<keyword evidence="9" id="KW-1185">Reference proteome</keyword>
<dbReference type="AlphaFoldDB" id="A0A6J1DGZ3"/>
<evidence type="ECO:0000256" key="5">
    <source>
        <dbReference type="ARBA" id="ARBA00023163"/>
    </source>
</evidence>
<keyword evidence="3" id="KW-0805">Transcription regulation</keyword>
<evidence type="ECO:0000256" key="6">
    <source>
        <dbReference type="ARBA" id="ARBA00023242"/>
    </source>
</evidence>
<dbReference type="InterPro" id="IPR046955">
    <property type="entry name" value="PHR1-like"/>
</dbReference>
<keyword evidence="5" id="KW-0804">Transcription</keyword>
<dbReference type="RefSeq" id="XP_022152692.1">
    <property type="nucleotide sequence ID" value="XM_022297000.1"/>
</dbReference>
<accession>A0A6J1DGZ3</accession>
<dbReference type="Pfam" id="PF14379">
    <property type="entry name" value="Myb_CC_LHEQLE"/>
    <property type="match status" value="1"/>
</dbReference>
<dbReference type="OrthoDB" id="551907at2759"/>
<keyword evidence="4" id="KW-0175">Coiled coil</keyword>
<evidence type="ECO:0000256" key="1">
    <source>
        <dbReference type="ARBA" id="ARBA00004123"/>
    </source>
</evidence>
<evidence type="ECO:0000313" key="10">
    <source>
        <dbReference type="RefSeq" id="XP_022152692.1"/>
    </source>
</evidence>
<comment type="subcellular location">
    <subcellularLocation>
        <location evidence="1">Nucleus</location>
    </subcellularLocation>
</comment>
<feature type="domain" description="HTH myb-type" evidence="8">
    <location>
        <begin position="100"/>
        <end position="158"/>
    </location>
</feature>
<dbReference type="InterPro" id="IPR017930">
    <property type="entry name" value="Myb_dom"/>
</dbReference>
<keyword evidence="6" id="KW-0539">Nucleus</keyword>
<feature type="region of interest" description="Disordered" evidence="7">
    <location>
        <begin position="50"/>
        <end position="76"/>
    </location>
</feature>
<dbReference type="Proteomes" id="UP000504603">
    <property type="component" value="Unplaced"/>
</dbReference>
<dbReference type="FunFam" id="1.10.10.60:FF:000007">
    <property type="entry name" value="Two-component response regulator"/>
    <property type="match status" value="1"/>
</dbReference>
<dbReference type="InterPro" id="IPR009057">
    <property type="entry name" value="Homeodomain-like_sf"/>
</dbReference>
<dbReference type="Gene3D" id="1.10.10.60">
    <property type="entry name" value="Homeodomain-like"/>
    <property type="match status" value="1"/>
</dbReference>
<protein>
    <submittedName>
        <fullName evidence="10">Myb family transcription factor PHL5-like</fullName>
    </submittedName>
</protein>
<dbReference type="PROSITE" id="PS51294">
    <property type="entry name" value="HTH_MYB"/>
    <property type="match status" value="1"/>
</dbReference>
<dbReference type="GO" id="GO:0005634">
    <property type="term" value="C:nucleus"/>
    <property type="evidence" value="ECO:0007669"/>
    <property type="project" value="UniProtKB-SubCell"/>
</dbReference>
<gene>
    <name evidence="10" type="primary">LOC111020349</name>
</gene>
<dbReference type="GO" id="GO:0003700">
    <property type="term" value="F:DNA-binding transcription factor activity"/>
    <property type="evidence" value="ECO:0007669"/>
    <property type="project" value="InterPro"/>
</dbReference>
<dbReference type="KEGG" id="mcha:111020349"/>
<dbReference type="NCBIfam" id="TIGR01557">
    <property type="entry name" value="myb_SHAQKYF"/>
    <property type="match status" value="1"/>
</dbReference>
<dbReference type="Pfam" id="PF00249">
    <property type="entry name" value="Myb_DNA-binding"/>
    <property type="match status" value="1"/>
</dbReference>
<feature type="compositionally biased region" description="Polar residues" evidence="7">
    <location>
        <begin position="53"/>
        <end position="74"/>
    </location>
</feature>
<evidence type="ECO:0000256" key="3">
    <source>
        <dbReference type="ARBA" id="ARBA00023015"/>
    </source>
</evidence>
<evidence type="ECO:0000256" key="4">
    <source>
        <dbReference type="ARBA" id="ARBA00023054"/>
    </source>
</evidence>
<dbReference type="InterPro" id="IPR025756">
    <property type="entry name" value="Myb_CC_LHEQLE"/>
</dbReference>
<dbReference type="InterPro" id="IPR001005">
    <property type="entry name" value="SANT/Myb"/>
</dbReference>
<organism evidence="9 10">
    <name type="scientific">Momordica charantia</name>
    <name type="common">Bitter gourd</name>
    <name type="synonym">Balsam pear</name>
    <dbReference type="NCBI Taxonomy" id="3673"/>
    <lineage>
        <taxon>Eukaryota</taxon>
        <taxon>Viridiplantae</taxon>
        <taxon>Streptophyta</taxon>
        <taxon>Embryophyta</taxon>
        <taxon>Tracheophyta</taxon>
        <taxon>Spermatophyta</taxon>
        <taxon>Magnoliopsida</taxon>
        <taxon>eudicotyledons</taxon>
        <taxon>Gunneridae</taxon>
        <taxon>Pentapetalae</taxon>
        <taxon>rosids</taxon>
        <taxon>fabids</taxon>
        <taxon>Cucurbitales</taxon>
        <taxon>Cucurbitaceae</taxon>
        <taxon>Momordiceae</taxon>
        <taxon>Momordica</taxon>
    </lineage>
</organism>
<evidence type="ECO:0000256" key="2">
    <source>
        <dbReference type="ARBA" id="ARBA00006783"/>
    </source>
</evidence>
<dbReference type="InterPro" id="IPR006447">
    <property type="entry name" value="Myb_dom_plants"/>
</dbReference>
<name>A0A6J1DGZ3_MOMCH</name>
<dbReference type="PANTHER" id="PTHR31499">
    <property type="entry name" value="MYB FAMILY TRANSCRIPTION FACTOR PHL11"/>
    <property type="match status" value="1"/>
</dbReference>
<dbReference type="SUPFAM" id="SSF46689">
    <property type="entry name" value="Homeodomain-like"/>
    <property type="match status" value="1"/>
</dbReference>
<sequence>MLMSDFNGFYPLASPFLDLYAFEGYDAFSEAESHFDSSFASSSIQDDQHHLHVSSSFDSPQHQGTRGQSSNCQEFNGEHSWPWEELTENENRKPKSIVVSKTRVKWTEELHQKFVDCVNRLGGAQKATPKQLCHLMKTKGLNILHIKSHLQKYRISQHTQEFSEGKSEKKTKMKTMLQPNQNIGNQLMEVVRQQLDTQSSLHEHLEVQKNLISAMEEQMKQLRGILDHRRKTTVFRTDDKRK</sequence>
<reference evidence="10" key="1">
    <citation type="submission" date="2025-08" db="UniProtKB">
        <authorList>
            <consortium name="RefSeq"/>
        </authorList>
    </citation>
    <scope>IDENTIFICATION</scope>
    <source>
        <strain evidence="10">OHB3-1</strain>
    </source>
</reference>
<dbReference type="GeneID" id="111020349"/>
<evidence type="ECO:0000256" key="7">
    <source>
        <dbReference type="SAM" id="MobiDB-lite"/>
    </source>
</evidence>
<dbReference type="PANTHER" id="PTHR31499:SF85">
    <property type="entry name" value="TRANSCRIPTION FACTOR MYB-RELATED FAMILY"/>
    <property type="match status" value="1"/>
</dbReference>
<proteinExistence type="inferred from homology"/>